<dbReference type="InterPro" id="IPR020904">
    <property type="entry name" value="Sc_DH/Rdtase_CS"/>
</dbReference>
<protein>
    <submittedName>
        <fullName evidence="5">Short-chain dehydrogenase/reductase</fullName>
    </submittedName>
</protein>
<dbReference type="InterPro" id="IPR002347">
    <property type="entry name" value="SDR_fam"/>
</dbReference>
<feature type="domain" description="Ketoreductase" evidence="4">
    <location>
        <begin position="3"/>
        <end position="185"/>
    </location>
</feature>
<proteinExistence type="inferred from homology"/>
<name>A0A919GD77_9ACTN</name>
<dbReference type="Pfam" id="PF00106">
    <property type="entry name" value="adh_short"/>
    <property type="match status" value="1"/>
</dbReference>
<dbReference type="GO" id="GO:0016491">
    <property type="term" value="F:oxidoreductase activity"/>
    <property type="evidence" value="ECO:0007669"/>
    <property type="project" value="UniProtKB-KW"/>
</dbReference>
<dbReference type="PRINTS" id="PR00081">
    <property type="entry name" value="GDHRDH"/>
</dbReference>
<dbReference type="Proteomes" id="UP000603708">
    <property type="component" value="Unassembled WGS sequence"/>
</dbReference>
<dbReference type="CDD" id="cd05374">
    <property type="entry name" value="17beta-HSD-like_SDR_c"/>
    <property type="match status" value="1"/>
</dbReference>
<dbReference type="AlphaFoldDB" id="A0A919GD77"/>
<accession>A0A919GD77</accession>
<evidence type="ECO:0000313" key="6">
    <source>
        <dbReference type="Proteomes" id="UP000603708"/>
    </source>
</evidence>
<evidence type="ECO:0000259" key="4">
    <source>
        <dbReference type="SMART" id="SM00822"/>
    </source>
</evidence>
<dbReference type="PROSITE" id="PS00061">
    <property type="entry name" value="ADH_SHORT"/>
    <property type="match status" value="1"/>
</dbReference>
<dbReference type="PANTHER" id="PTHR43976:SF16">
    <property type="entry name" value="SHORT-CHAIN DEHYDROGENASE_REDUCTASE FAMILY PROTEIN"/>
    <property type="match status" value="1"/>
</dbReference>
<evidence type="ECO:0000256" key="2">
    <source>
        <dbReference type="ARBA" id="ARBA00023002"/>
    </source>
</evidence>
<dbReference type="InterPro" id="IPR051911">
    <property type="entry name" value="SDR_oxidoreductase"/>
</dbReference>
<comment type="similarity">
    <text evidence="1 3">Belongs to the short-chain dehydrogenases/reductases (SDR) family.</text>
</comment>
<dbReference type="InterPro" id="IPR057326">
    <property type="entry name" value="KR_dom"/>
</dbReference>
<dbReference type="RefSeq" id="WP_189933945.1">
    <property type="nucleotide sequence ID" value="NZ_BNCD01000011.1"/>
</dbReference>
<keyword evidence="6" id="KW-1185">Reference proteome</keyword>
<organism evidence="5 6">
    <name type="scientific">Streptomyces sulfonofaciens</name>
    <dbReference type="NCBI Taxonomy" id="68272"/>
    <lineage>
        <taxon>Bacteria</taxon>
        <taxon>Bacillati</taxon>
        <taxon>Actinomycetota</taxon>
        <taxon>Actinomycetes</taxon>
        <taxon>Kitasatosporales</taxon>
        <taxon>Streptomycetaceae</taxon>
        <taxon>Streptomyces</taxon>
    </lineage>
</organism>
<evidence type="ECO:0000256" key="1">
    <source>
        <dbReference type="ARBA" id="ARBA00006484"/>
    </source>
</evidence>
<dbReference type="SUPFAM" id="SSF51735">
    <property type="entry name" value="NAD(P)-binding Rossmann-fold domains"/>
    <property type="match status" value="1"/>
</dbReference>
<reference evidence="5" key="1">
    <citation type="journal article" date="2014" name="Int. J. Syst. Evol. Microbiol.">
        <title>Complete genome sequence of Corynebacterium casei LMG S-19264T (=DSM 44701T), isolated from a smear-ripened cheese.</title>
        <authorList>
            <consortium name="US DOE Joint Genome Institute (JGI-PGF)"/>
            <person name="Walter F."/>
            <person name="Albersmeier A."/>
            <person name="Kalinowski J."/>
            <person name="Ruckert C."/>
        </authorList>
    </citation>
    <scope>NUCLEOTIDE SEQUENCE</scope>
    <source>
        <strain evidence="5">JCM 5069</strain>
    </source>
</reference>
<keyword evidence="2" id="KW-0560">Oxidoreductase</keyword>
<dbReference type="EMBL" id="BNCD01000011">
    <property type="protein sequence ID" value="GHH81856.1"/>
    <property type="molecule type" value="Genomic_DNA"/>
</dbReference>
<dbReference type="PRINTS" id="PR00080">
    <property type="entry name" value="SDRFAMILY"/>
</dbReference>
<dbReference type="SMART" id="SM00822">
    <property type="entry name" value="PKS_KR"/>
    <property type="match status" value="1"/>
</dbReference>
<comment type="caution">
    <text evidence="5">The sequence shown here is derived from an EMBL/GenBank/DDBJ whole genome shotgun (WGS) entry which is preliminary data.</text>
</comment>
<gene>
    <name evidence="5" type="ORF">GCM10018793_40250</name>
</gene>
<dbReference type="PANTHER" id="PTHR43976">
    <property type="entry name" value="SHORT CHAIN DEHYDROGENASE"/>
    <property type="match status" value="1"/>
</dbReference>
<dbReference type="InterPro" id="IPR036291">
    <property type="entry name" value="NAD(P)-bd_dom_sf"/>
</dbReference>
<sequence>MPKTLLITGSSRGLGRALAEAALAAGHRVLATARTPDALRDLTERYPGTARAAALDVTDPDAAEAAVKTAVRAFGRLDAVLNNAGYSQVGAIEDTSLEDFRAQLETNLWGAVHVSKAALPVLRAQRGGHLVQISSLSGRLAPVAGLGAYVTAKFALEGFSEALALEAGGFGVKVTIVEPGSIATTLSSGMVRTPPSAPYTEVVAPLMNRYADPAAGHGTSPRRAAEVLLKLLDLPEPPLWLPLGGDALDHVRAAERRKLAELDRWAGLSREPDEKAAGEVAR</sequence>
<evidence type="ECO:0000313" key="5">
    <source>
        <dbReference type="EMBL" id="GHH81856.1"/>
    </source>
</evidence>
<evidence type="ECO:0000256" key="3">
    <source>
        <dbReference type="RuleBase" id="RU000363"/>
    </source>
</evidence>
<reference evidence="5" key="2">
    <citation type="submission" date="2020-09" db="EMBL/GenBank/DDBJ databases">
        <authorList>
            <person name="Sun Q."/>
            <person name="Ohkuma M."/>
        </authorList>
    </citation>
    <scope>NUCLEOTIDE SEQUENCE</scope>
    <source>
        <strain evidence="5">JCM 5069</strain>
    </source>
</reference>
<dbReference type="Gene3D" id="3.40.50.720">
    <property type="entry name" value="NAD(P)-binding Rossmann-like Domain"/>
    <property type="match status" value="1"/>
</dbReference>